<dbReference type="RefSeq" id="WP_095132974.1">
    <property type="nucleotide sequence ID" value="NZ_NIBG01000006.1"/>
</dbReference>
<dbReference type="Proteomes" id="UP000216024">
    <property type="component" value="Unassembled WGS sequence"/>
</dbReference>
<keyword evidence="2" id="KW-1185">Reference proteome</keyword>
<comment type="caution">
    <text evidence="1">The sequence shown here is derived from an EMBL/GenBank/DDBJ whole genome shotgun (WGS) entry which is preliminary data.</text>
</comment>
<accession>A0A267MJ42</accession>
<protein>
    <submittedName>
        <fullName evidence="1">Uncharacterized protein</fullName>
    </submittedName>
</protein>
<evidence type="ECO:0000313" key="2">
    <source>
        <dbReference type="Proteomes" id="UP000216024"/>
    </source>
</evidence>
<name>A0A267MJ42_9FIRM</name>
<evidence type="ECO:0000313" key="1">
    <source>
        <dbReference type="EMBL" id="PAB59611.1"/>
    </source>
</evidence>
<sequence length="60" mass="7182">MRMGFKDEKNMDQYKKLRVDGIDVYLSSKIESEKEGIVIFLEKIFFIRRLDVKGIKIQLQ</sequence>
<reference evidence="1 2" key="1">
    <citation type="submission" date="2017-06" db="EMBL/GenBank/DDBJ databases">
        <title>Draft genome sequence of anaerobic fermentative bacterium Anaeromicrobium sediminis DY2726D isolated from West Pacific Ocean sediments.</title>
        <authorList>
            <person name="Zeng X."/>
        </authorList>
    </citation>
    <scope>NUCLEOTIDE SEQUENCE [LARGE SCALE GENOMIC DNA]</scope>
    <source>
        <strain evidence="1 2">DY2726D</strain>
    </source>
</reference>
<dbReference type="AlphaFoldDB" id="A0A267MJ42"/>
<proteinExistence type="predicted"/>
<gene>
    <name evidence="1" type="ORF">CCE28_08560</name>
</gene>
<organism evidence="1 2">
    <name type="scientific">Anaeromicrobium sediminis</name>
    <dbReference type="NCBI Taxonomy" id="1478221"/>
    <lineage>
        <taxon>Bacteria</taxon>
        <taxon>Bacillati</taxon>
        <taxon>Bacillota</taxon>
        <taxon>Clostridia</taxon>
        <taxon>Peptostreptococcales</taxon>
        <taxon>Thermotaleaceae</taxon>
        <taxon>Anaeromicrobium</taxon>
    </lineage>
</organism>
<dbReference type="EMBL" id="NIBG01000006">
    <property type="protein sequence ID" value="PAB59611.1"/>
    <property type="molecule type" value="Genomic_DNA"/>
</dbReference>